<dbReference type="Gramene" id="TraesCSU03G0048300.1">
    <property type="protein sequence ID" value="TraesCSU03G0048300.1.CDS"/>
    <property type="gene ID" value="TraesCSU03G0048300"/>
</dbReference>
<feature type="compositionally biased region" description="Polar residues" evidence="1">
    <location>
        <begin position="47"/>
        <end position="56"/>
    </location>
</feature>
<dbReference type="Gramene" id="TraesCSU02G052700.1">
    <property type="protein sequence ID" value="TraesCSU02G052700.1"/>
    <property type="gene ID" value="TraesCSU02G052700"/>
</dbReference>
<protein>
    <submittedName>
        <fullName evidence="2">Uncharacterized protein</fullName>
    </submittedName>
</protein>
<sequence length="144" mass="15271">MAAALWIAAKRICGGALERPPQGLLSAAKELTSRTSNGGSSLRRFGSSESPSLLNKNNKHGAKSAASIAESSTQVKHPASSSPRPPKDEKQFLATVMKLTLGAVVFTVAGLYVEAKYIINGPFLGRERPVEDTGERSDAICFIK</sequence>
<dbReference type="AlphaFoldDB" id="A0A3B6U4I0"/>
<dbReference type="RefSeq" id="XP_044445370.1">
    <property type="nucleotide sequence ID" value="XM_044589435.1"/>
</dbReference>
<dbReference type="EnsemblPlants" id="TraesCSU02G052700.1">
    <property type="protein sequence ID" value="TraesCSU02G052700.1"/>
    <property type="gene ID" value="TraesCSU02G052700"/>
</dbReference>
<reference evidence="2" key="2">
    <citation type="submission" date="2018-10" db="UniProtKB">
        <authorList>
            <consortium name="EnsemblPlants"/>
        </authorList>
    </citation>
    <scope>IDENTIFICATION</scope>
</reference>
<feature type="compositionally biased region" description="Polar residues" evidence="1">
    <location>
        <begin position="69"/>
        <end position="82"/>
    </location>
</feature>
<evidence type="ECO:0000313" key="3">
    <source>
        <dbReference type="Proteomes" id="UP000019116"/>
    </source>
</evidence>
<accession>A0A3B6U4I0</accession>
<dbReference type="Gramene" id="TraesCAD_scaffold_063261_01G000400.1">
    <property type="protein sequence ID" value="TraesCAD_scaffold_063261_01G000400.1"/>
    <property type="gene ID" value="TraesCAD_scaffold_063261_01G000400"/>
</dbReference>
<keyword evidence="3" id="KW-1185">Reference proteome</keyword>
<name>A0A3B6U4I0_WHEAT</name>
<feature type="region of interest" description="Disordered" evidence="1">
    <location>
        <begin position="27"/>
        <end position="89"/>
    </location>
</feature>
<dbReference type="RefSeq" id="XP_044445369.1">
    <property type="nucleotide sequence ID" value="XM_044589434.1"/>
</dbReference>
<reference evidence="2" key="1">
    <citation type="submission" date="2018-08" db="EMBL/GenBank/DDBJ databases">
        <authorList>
            <person name="Rossello M."/>
        </authorList>
    </citation>
    <scope>NUCLEOTIDE SEQUENCE [LARGE SCALE GENOMIC DNA]</scope>
    <source>
        <strain evidence="2">cv. Chinese Spring</strain>
    </source>
</reference>
<organism evidence="2">
    <name type="scientific">Triticum aestivum</name>
    <name type="common">Wheat</name>
    <dbReference type="NCBI Taxonomy" id="4565"/>
    <lineage>
        <taxon>Eukaryota</taxon>
        <taxon>Viridiplantae</taxon>
        <taxon>Streptophyta</taxon>
        <taxon>Embryophyta</taxon>
        <taxon>Tracheophyta</taxon>
        <taxon>Spermatophyta</taxon>
        <taxon>Magnoliopsida</taxon>
        <taxon>Liliopsida</taxon>
        <taxon>Poales</taxon>
        <taxon>Poaceae</taxon>
        <taxon>BOP clade</taxon>
        <taxon>Pooideae</taxon>
        <taxon>Triticodae</taxon>
        <taxon>Triticeae</taxon>
        <taxon>Triticinae</taxon>
        <taxon>Triticum</taxon>
    </lineage>
</organism>
<dbReference type="GeneID" id="123172475"/>
<dbReference type="Proteomes" id="UP000019116">
    <property type="component" value="Chromosome Un"/>
</dbReference>
<gene>
    <name evidence="2" type="primary">LOC123172475</name>
</gene>
<evidence type="ECO:0000313" key="2">
    <source>
        <dbReference type="EnsemblPlants" id="TraesCSU02G052700.1"/>
    </source>
</evidence>
<proteinExistence type="predicted"/>
<evidence type="ECO:0000256" key="1">
    <source>
        <dbReference type="SAM" id="MobiDB-lite"/>
    </source>
</evidence>